<evidence type="ECO:0000256" key="15">
    <source>
        <dbReference type="PROSITE-ProRule" id="PRU10141"/>
    </source>
</evidence>
<dbReference type="Proteomes" id="UP000677054">
    <property type="component" value="Unassembled WGS sequence"/>
</dbReference>
<evidence type="ECO:0000313" key="22">
    <source>
        <dbReference type="Proteomes" id="UP000677054"/>
    </source>
</evidence>
<dbReference type="InterPro" id="IPR050122">
    <property type="entry name" value="RTK"/>
</dbReference>
<evidence type="ECO:0000259" key="20">
    <source>
        <dbReference type="PROSITE" id="PS50835"/>
    </source>
</evidence>
<dbReference type="PROSITE" id="PS50835">
    <property type="entry name" value="IG_LIKE"/>
    <property type="match status" value="1"/>
</dbReference>
<feature type="binding site" evidence="15">
    <location>
        <position position="532"/>
    </location>
    <ligand>
        <name>ATP</name>
        <dbReference type="ChEBI" id="CHEBI:30616"/>
    </ligand>
</feature>
<evidence type="ECO:0000256" key="4">
    <source>
        <dbReference type="ARBA" id="ARBA00022741"/>
    </source>
</evidence>
<evidence type="ECO:0000256" key="18">
    <source>
        <dbReference type="SAM" id="Phobius"/>
    </source>
</evidence>
<dbReference type="AlphaFoldDB" id="A0A7R8XEX3"/>
<dbReference type="FunFam" id="1.10.510.10:FF:000667">
    <property type="entry name" value="Tyrosine-protein kinase receptor"/>
    <property type="match status" value="1"/>
</dbReference>
<keyword evidence="16" id="KW-0597">Phosphoprotein</keyword>
<dbReference type="EMBL" id="CAJPEV010002114">
    <property type="protein sequence ID" value="CAG0895716.1"/>
    <property type="molecule type" value="Genomic_DNA"/>
</dbReference>
<evidence type="ECO:0000256" key="3">
    <source>
        <dbReference type="ARBA" id="ARBA00022692"/>
    </source>
</evidence>
<evidence type="ECO:0000256" key="10">
    <source>
        <dbReference type="ARBA" id="ARBA00023157"/>
    </source>
</evidence>
<dbReference type="GO" id="GO:0007169">
    <property type="term" value="P:cell surface receptor protein tyrosine kinase signaling pathway"/>
    <property type="evidence" value="ECO:0007669"/>
    <property type="project" value="InterPro"/>
</dbReference>
<dbReference type="GO" id="GO:0004714">
    <property type="term" value="F:transmembrane receptor protein tyrosine kinase activity"/>
    <property type="evidence" value="ECO:0007669"/>
    <property type="project" value="UniProtKB-EC"/>
</dbReference>
<dbReference type="PROSITE" id="PS50011">
    <property type="entry name" value="PROTEIN_KINASE_DOM"/>
    <property type="match status" value="1"/>
</dbReference>
<keyword evidence="2" id="KW-0808">Transferase</keyword>
<sequence>MYQSISLSPSSIDSQVNRPTSHRRSLLATMRTETGPVIFLMLNATLPMLNATLPMLNATPPMLNATAAPAGNGTGGACDACDCGGAWVACTTPDTLDAPPLVPKPEAVTEMTLIDSGLRTLSNDTFAGNPLLNHLELRGNPLDCICSNAWIFAENPLHRRGAHRGLAVEGGKTCRLPDGLCAVPDVKMHPEVISVKEGEAFEVNCSAAGKPDPQLTWKWGAEDAKERVVEELTGDSLRLRIPSARWNDHGRNMTCVATNDAGRSLALLVLNVFFLPRLTPMKAEGQNRCFWVISNPPARVHWLFEDKPLEESGLIRLTQDCIPTMRPHEKKCCLKVDLATYSHDGEYTLVAENSLGRENRSMEVQFMLGKPAELAQERGRTRPHNFPVLLPRNNGSVHFYEQHGSKPIVLGALWVVLISCSMSLLVIGVPIFVLLRVKRCRNGSRFIRRPAGTDPEAPHEFHPRLIQENPLYDEDISSASTTDPSHPRLVEIPVHALDLKRLLGVGNFGKVYFAVFTPEDGEGKEAFDVAVKFLKEGSSEEQKREIQREAQMLARMRHPNILELLGIVRSQTIGIVSEFMPLGDLNSYLRKRGPDSGMLGGEGGSEAQLGQLGLEDLVNVAIQVGSGMKYLSEQHFVHRDLATRNCLVGENLTVKIGDFGMSRDVYSSDYYRHDPDYNSADDNTLKKLQQKKCIVKIENMIRMNNAKDK</sequence>
<dbReference type="InterPro" id="IPR036179">
    <property type="entry name" value="Ig-like_dom_sf"/>
</dbReference>
<dbReference type="InterPro" id="IPR000719">
    <property type="entry name" value="Prot_kinase_dom"/>
</dbReference>
<dbReference type="SMART" id="SM00409">
    <property type="entry name" value="IG"/>
    <property type="match status" value="1"/>
</dbReference>
<name>A0A7R8XEX3_9CRUS</name>
<feature type="region of interest" description="Disordered" evidence="17">
    <location>
        <begin position="1"/>
        <end position="26"/>
    </location>
</feature>
<organism evidence="21">
    <name type="scientific">Darwinula stevensoni</name>
    <dbReference type="NCBI Taxonomy" id="69355"/>
    <lineage>
        <taxon>Eukaryota</taxon>
        <taxon>Metazoa</taxon>
        <taxon>Ecdysozoa</taxon>
        <taxon>Arthropoda</taxon>
        <taxon>Crustacea</taxon>
        <taxon>Oligostraca</taxon>
        <taxon>Ostracoda</taxon>
        <taxon>Podocopa</taxon>
        <taxon>Podocopida</taxon>
        <taxon>Darwinulocopina</taxon>
        <taxon>Darwinuloidea</taxon>
        <taxon>Darwinulidae</taxon>
        <taxon>Darwinula</taxon>
    </lineage>
</organism>
<dbReference type="InterPro" id="IPR013783">
    <property type="entry name" value="Ig-like_fold"/>
</dbReference>
<keyword evidence="11 16" id="KW-0675">Receptor</keyword>
<keyword evidence="4 15" id="KW-0547">Nucleotide-binding</keyword>
<dbReference type="SUPFAM" id="SSF52058">
    <property type="entry name" value="L domain-like"/>
    <property type="match status" value="1"/>
</dbReference>
<evidence type="ECO:0000256" key="14">
    <source>
        <dbReference type="ARBA" id="ARBA00051243"/>
    </source>
</evidence>
<dbReference type="InterPro" id="IPR008266">
    <property type="entry name" value="Tyr_kinase_AS"/>
</dbReference>
<dbReference type="GO" id="GO:0051897">
    <property type="term" value="P:positive regulation of phosphatidylinositol 3-kinase/protein kinase B signal transduction"/>
    <property type="evidence" value="ECO:0007669"/>
    <property type="project" value="TreeGrafter"/>
</dbReference>
<dbReference type="Gene3D" id="2.60.40.10">
    <property type="entry name" value="Immunoglobulins"/>
    <property type="match status" value="2"/>
</dbReference>
<gene>
    <name evidence="21" type="ORF">DSTB1V02_LOCUS8844</name>
</gene>
<dbReference type="InterPro" id="IPR002011">
    <property type="entry name" value="Tyr_kinase_rcpt_2_CS"/>
</dbReference>
<keyword evidence="9" id="KW-0829">Tyrosine-protein kinase</keyword>
<dbReference type="InterPro" id="IPR003599">
    <property type="entry name" value="Ig_sub"/>
</dbReference>
<evidence type="ECO:0000256" key="12">
    <source>
        <dbReference type="ARBA" id="ARBA00023180"/>
    </source>
</evidence>
<keyword evidence="22" id="KW-1185">Reference proteome</keyword>
<evidence type="ECO:0000259" key="19">
    <source>
        <dbReference type="PROSITE" id="PS50011"/>
    </source>
</evidence>
<evidence type="ECO:0000256" key="6">
    <source>
        <dbReference type="ARBA" id="ARBA00022840"/>
    </source>
</evidence>
<dbReference type="InterPro" id="IPR001245">
    <property type="entry name" value="Ser-Thr/Tyr_kinase_cat_dom"/>
</dbReference>
<dbReference type="InterPro" id="IPR020635">
    <property type="entry name" value="Tyr_kinase_cat_dom"/>
</dbReference>
<keyword evidence="13" id="KW-0393">Immunoglobulin domain</keyword>
<evidence type="ECO:0000256" key="1">
    <source>
        <dbReference type="ARBA" id="ARBA00004167"/>
    </source>
</evidence>
<accession>A0A7R8XEX3</accession>
<dbReference type="GO" id="GO:0005886">
    <property type="term" value="C:plasma membrane"/>
    <property type="evidence" value="ECO:0007669"/>
    <property type="project" value="TreeGrafter"/>
</dbReference>
<keyword evidence="7 18" id="KW-1133">Transmembrane helix</keyword>
<dbReference type="SMART" id="SM00408">
    <property type="entry name" value="IGc2"/>
    <property type="match status" value="2"/>
</dbReference>
<dbReference type="Gene3D" id="1.10.510.10">
    <property type="entry name" value="Transferase(Phosphotransferase) domain 1"/>
    <property type="match status" value="1"/>
</dbReference>
<dbReference type="PANTHER" id="PTHR24416">
    <property type="entry name" value="TYROSINE-PROTEIN KINASE RECEPTOR"/>
    <property type="match status" value="1"/>
</dbReference>
<keyword evidence="10" id="KW-1015">Disulfide bond</keyword>
<evidence type="ECO:0000256" key="5">
    <source>
        <dbReference type="ARBA" id="ARBA00022777"/>
    </source>
</evidence>
<evidence type="ECO:0000256" key="8">
    <source>
        <dbReference type="ARBA" id="ARBA00023136"/>
    </source>
</evidence>
<evidence type="ECO:0000256" key="16">
    <source>
        <dbReference type="RuleBase" id="RU000312"/>
    </source>
</evidence>
<dbReference type="InterPro" id="IPR013098">
    <property type="entry name" value="Ig_I-set"/>
</dbReference>
<evidence type="ECO:0000313" key="21">
    <source>
        <dbReference type="EMBL" id="CAD7249043.1"/>
    </source>
</evidence>
<dbReference type="InterPro" id="IPR011009">
    <property type="entry name" value="Kinase-like_dom_sf"/>
</dbReference>
<keyword evidence="8 18" id="KW-0472">Membrane</keyword>
<dbReference type="EC" id="2.7.10.1" evidence="16"/>
<evidence type="ECO:0000256" key="2">
    <source>
        <dbReference type="ARBA" id="ARBA00022679"/>
    </source>
</evidence>
<feature type="domain" description="Ig-like" evidence="20">
    <location>
        <begin position="184"/>
        <end position="266"/>
    </location>
</feature>
<dbReference type="OrthoDB" id="3256376at2759"/>
<dbReference type="PRINTS" id="PR00109">
    <property type="entry name" value="TYRKINASE"/>
</dbReference>
<dbReference type="PANTHER" id="PTHR24416:SF614">
    <property type="entry name" value="PROTEIN KINASE DOMAIN-CONTAINING PROTEIN"/>
    <property type="match status" value="1"/>
</dbReference>
<proteinExistence type="inferred from homology"/>
<dbReference type="InterPro" id="IPR007110">
    <property type="entry name" value="Ig-like_dom"/>
</dbReference>
<keyword evidence="5" id="KW-0418">Kinase</keyword>
<dbReference type="Pfam" id="PF07679">
    <property type="entry name" value="I-set"/>
    <property type="match status" value="2"/>
</dbReference>
<keyword evidence="3 16" id="KW-0812">Transmembrane</keyword>
<dbReference type="InterPro" id="IPR003598">
    <property type="entry name" value="Ig_sub2"/>
</dbReference>
<dbReference type="InterPro" id="IPR017441">
    <property type="entry name" value="Protein_kinase_ATP_BS"/>
</dbReference>
<keyword evidence="6 15" id="KW-0067">ATP-binding</keyword>
<dbReference type="GO" id="GO:0005524">
    <property type="term" value="F:ATP binding"/>
    <property type="evidence" value="ECO:0007669"/>
    <property type="project" value="UniProtKB-UniRule"/>
</dbReference>
<feature type="compositionally biased region" description="Low complexity" evidence="17">
    <location>
        <begin position="1"/>
        <end position="14"/>
    </location>
</feature>
<dbReference type="EMBL" id="LR901631">
    <property type="protein sequence ID" value="CAD7249043.1"/>
    <property type="molecule type" value="Genomic_DNA"/>
</dbReference>
<dbReference type="GO" id="GO:0043235">
    <property type="term" value="C:receptor complex"/>
    <property type="evidence" value="ECO:0007669"/>
    <property type="project" value="TreeGrafter"/>
</dbReference>
<feature type="transmembrane region" description="Helical" evidence="18">
    <location>
        <begin position="408"/>
        <end position="435"/>
    </location>
</feature>
<evidence type="ECO:0000256" key="13">
    <source>
        <dbReference type="ARBA" id="ARBA00023319"/>
    </source>
</evidence>
<comment type="subcellular location">
    <subcellularLocation>
        <location evidence="1">Membrane</location>
        <topology evidence="1">Single-pass membrane protein</topology>
    </subcellularLocation>
</comment>
<reference evidence="21" key="1">
    <citation type="submission" date="2020-11" db="EMBL/GenBank/DDBJ databases">
        <authorList>
            <person name="Tran Van P."/>
        </authorList>
    </citation>
    <scope>NUCLEOTIDE SEQUENCE</scope>
</reference>
<evidence type="ECO:0000256" key="17">
    <source>
        <dbReference type="SAM" id="MobiDB-lite"/>
    </source>
</evidence>
<feature type="domain" description="Protein kinase" evidence="19">
    <location>
        <begin position="497"/>
        <end position="709"/>
    </location>
</feature>
<dbReference type="SUPFAM" id="SSF48726">
    <property type="entry name" value="Immunoglobulin"/>
    <property type="match status" value="2"/>
</dbReference>
<evidence type="ECO:0000256" key="7">
    <source>
        <dbReference type="ARBA" id="ARBA00022989"/>
    </source>
</evidence>
<dbReference type="Pfam" id="PF07714">
    <property type="entry name" value="PK_Tyr_Ser-Thr"/>
    <property type="match status" value="1"/>
</dbReference>
<comment type="similarity">
    <text evidence="16">Belongs to the protein kinase superfamily. Tyr protein kinase family. Insulin receptor subfamily.</text>
</comment>
<evidence type="ECO:0000256" key="11">
    <source>
        <dbReference type="ARBA" id="ARBA00023170"/>
    </source>
</evidence>
<dbReference type="Gene3D" id="3.30.200.20">
    <property type="entry name" value="Phosphorylase Kinase, domain 1"/>
    <property type="match status" value="1"/>
</dbReference>
<evidence type="ECO:0000256" key="9">
    <source>
        <dbReference type="ARBA" id="ARBA00023137"/>
    </source>
</evidence>
<protein>
    <recommendedName>
        <fullName evidence="16">Tyrosine-protein kinase receptor</fullName>
        <ecNumber evidence="16">2.7.10.1</ecNumber>
    </recommendedName>
</protein>
<dbReference type="GO" id="GO:0010976">
    <property type="term" value="P:positive regulation of neuron projection development"/>
    <property type="evidence" value="ECO:0007669"/>
    <property type="project" value="TreeGrafter"/>
</dbReference>
<dbReference type="PROSITE" id="PS00109">
    <property type="entry name" value="PROTEIN_KINASE_TYR"/>
    <property type="match status" value="1"/>
</dbReference>
<dbReference type="SMART" id="SM00219">
    <property type="entry name" value="TyrKc"/>
    <property type="match status" value="1"/>
</dbReference>
<dbReference type="SUPFAM" id="SSF56112">
    <property type="entry name" value="Protein kinase-like (PK-like)"/>
    <property type="match status" value="1"/>
</dbReference>
<keyword evidence="12" id="KW-0325">Glycoprotein</keyword>
<dbReference type="PROSITE" id="PS00107">
    <property type="entry name" value="PROTEIN_KINASE_ATP"/>
    <property type="match status" value="1"/>
</dbReference>
<comment type="catalytic activity">
    <reaction evidence="14 16">
        <text>L-tyrosyl-[protein] + ATP = O-phospho-L-tyrosyl-[protein] + ADP + H(+)</text>
        <dbReference type="Rhea" id="RHEA:10596"/>
        <dbReference type="Rhea" id="RHEA-COMP:10136"/>
        <dbReference type="Rhea" id="RHEA-COMP:20101"/>
        <dbReference type="ChEBI" id="CHEBI:15378"/>
        <dbReference type="ChEBI" id="CHEBI:30616"/>
        <dbReference type="ChEBI" id="CHEBI:46858"/>
        <dbReference type="ChEBI" id="CHEBI:61978"/>
        <dbReference type="ChEBI" id="CHEBI:456216"/>
        <dbReference type="EC" id="2.7.10.1"/>
    </reaction>
</comment>
<dbReference type="PROSITE" id="PS00239">
    <property type="entry name" value="RECEPTOR_TYR_KIN_II"/>
    <property type="match status" value="1"/>
</dbReference>